<protein>
    <submittedName>
        <fullName evidence="1">11438_t:CDS:1</fullName>
    </submittedName>
</protein>
<accession>A0A9N9A0S9</accession>
<feature type="non-terminal residue" evidence="1">
    <location>
        <position position="1"/>
    </location>
</feature>
<organism evidence="1 2">
    <name type="scientific">Funneliformis mosseae</name>
    <name type="common">Endomycorrhizal fungus</name>
    <name type="synonym">Glomus mosseae</name>
    <dbReference type="NCBI Taxonomy" id="27381"/>
    <lineage>
        <taxon>Eukaryota</taxon>
        <taxon>Fungi</taxon>
        <taxon>Fungi incertae sedis</taxon>
        <taxon>Mucoromycota</taxon>
        <taxon>Glomeromycotina</taxon>
        <taxon>Glomeromycetes</taxon>
        <taxon>Glomerales</taxon>
        <taxon>Glomeraceae</taxon>
        <taxon>Funneliformis</taxon>
    </lineage>
</organism>
<name>A0A9N9A0S9_FUNMO</name>
<keyword evidence="2" id="KW-1185">Reference proteome</keyword>
<evidence type="ECO:0000313" key="2">
    <source>
        <dbReference type="Proteomes" id="UP000789375"/>
    </source>
</evidence>
<dbReference type="EMBL" id="CAJVPP010000807">
    <property type="protein sequence ID" value="CAG8513790.1"/>
    <property type="molecule type" value="Genomic_DNA"/>
</dbReference>
<gene>
    <name evidence="1" type="ORF">FMOSSE_LOCUS4677</name>
</gene>
<evidence type="ECO:0000313" key="1">
    <source>
        <dbReference type="EMBL" id="CAG8513790.1"/>
    </source>
</evidence>
<comment type="caution">
    <text evidence="1">The sequence shown here is derived from an EMBL/GenBank/DDBJ whole genome shotgun (WGS) entry which is preliminary data.</text>
</comment>
<dbReference type="AlphaFoldDB" id="A0A9N9A0S9"/>
<reference evidence="1" key="1">
    <citation type="submission" date="2021-06" db="EMBL/GenBank/DDBJ databases">
        <authorList>
            <person name="Kallberg Y."/>
            <person name="Tangrot J."/>
            <person name="Rosling A."/>
        </authorList>
    </citation>
    <scope>NUCLEOTIDE SEQUENCE</scope>
    <source>
        <strain evidence="1">87-6 pot B 2015</strain>
    </source>
</reference>
<proteinExistence type="predicted"/>
<dbReference type="Proteomes" id="UP000789375">
    <property type="component" value="Unassembled WGS sequence"/>
</dbReference>
<sequence length="42" mass="5071">SFYTYINENDDEEIKWQISSENNKILSEQSQEEIDLEEELMS</sequence>